<name>A0AAN6Z1C9_9PEZI</name>
<feature type="compositionally biased region" description="Low complexity" evidence="1">
    <location>
        <begin position="143"/>
        <end position="157"/>
    </location>
</feature>
<organism evidence="2 3">
    <name type="scientific">Parathielavia appendiculata</name>
    <dbReference type="NCBI Taxonomy" id="2587402"/>
    <lineage>
        <taxon>Eukaryota</taxon>
        <taxon>Fungi</taxon>
        <taxon>Dikarya</taxon>
        <taxon>Ascomycota</taxon>
        <taxon>Pezizomycotina</taxon>
        <taxon>Sordariomycetes</taxon>
        <taxon>Sordariomycetidae</taxon>
        <taxon>Sordariales</taxon>
        <taxon>Chaetomiaceae</taxon>
        <taxon>Parathielavia</taxon>
    </lineage>
</organism>
<accession>A0AAN6Z1C9</accession>
<dbReference type="AlphaFoldDB" id="A0AAN6Z1C9"/>
<dbReference type="GeneID" id="87834390"/>
<dbReference type="EMBL" id="MU853232">
    <property type="protein sequence ID" value="KAK4121761.1"/>
    <property type="molecule type" value="Genomic_DNA"/>
</dbReference>
<protein>
    <submittedName>
        <fullName evidence="2">Uncharacterized protein</fullName>
    </submittedName>
</protein>
<keyword evidence="3" id="KW-1185">Reference proteome</keyword>
<sequence length="225" mass="23128">MMLPAIRFLEDESICLAWFKERAVVPSRLPRRRYHHTRSSRNFTVRGDQQSLLKMQLQSSVFLSALVAGLATAQATTDTIAITASSTTTASSSSTSLFLPGISSSSTATDSLTTTTTTLATSTALTHSTTTLTGTATATDLTLTTTTTGGTGTASSAVQESPTPSSSDSSGDDEHKDHTSEGGTKSTTNRPASSPTSLNGAAATQARSQFGVAVLALAFVAGLGL</sequence>
<reference evidence="2" key="2">
    <citation type="submission" date="2023-05" db="EMBL/GenBank/DDBJ databases">
        <authorList>
            <consortium name="Lawrence Berkeley National Laboratory"/>
            <person name="Steindorff A."/>
            <person name="Hensen N."/>
            <person name="Bonometti L."/>
            <person name="Westerberg I."/>
            <person name="Brannstrom I.O."/>
            <person name="Guillou S."/>
            <person name="Cros-Aarteil S."/>
            <person name="Calhoun S."/>
            <person name="Haridas S."/>
            <person name="Kuo A."/>
            <person name="Mondo S."/>
            <person name="Pangilinan J."/>
            <person name="Riley R."/>
            <person name="Labutti K."/>
            <person name="Andreopoulos B."/>
            <person name="Lipzen A."/>
            <person name="Chen C."/>
            <person name="Yanf M."/>
            <person name="Daum C."/>
            <person name="Ng V."/>
            <person name="Clum A."/>
            <person name="Ohm R."/>
            <person name="Martin F."/>
            <person name="Silar P."/>
            <person name="Natvig D."/>
            <person name="Lalanne C."/>
            <person name="Gautier V."/>
            <person name="Ament-Velasquez S.L."/>
            <person name="Kruys A."/>
            <person name="Hutchinson M.I."/>
            <person name="Powell A.J."/>
            <person name="Barry K."/>
            <person name="Miller A.N."/>
            <person name="Grigoriev I.V."/>
            <person name="Debuchy R."/>
            <person name="Gladieux P."/>
            <person name="Thoren M.H."/>
            <person name="Johannesson H."/>
        </authorList>
    </citation>
    <scope>NUCLEOTIDE SEQUENCE</scope>
    <source>
        <strain evidence="2">CBS 731.68</strain>
    </source>
</reference>
<gene>
    <name evidence="2" type="ORF">N657DRAFT_94835</name>
</gene>
<evidence type="ECO:0000313" key="3">
    <source>
        <dbReference type="Proteomes" id="UP001302602"/>
    </source>
</evidence>
<evidence type="ECO:0000256" key="1">
    <source>
        <dbReference type="SAM" id="MobiDB-lite"/>
    </source>
</evidence>
<evidence type="ECO:0000313" key="2">
    <source>
        <dbReference type="EMBL" id="KAK4121761.1"/>
    </source>
</evidence>
<comment type="caution">
    <text evidence="2">The sequence shown here is derived from an EMBL/GenBank/DDBJ whole genome shotgun (WGS) entry which is preliminary data.</text>
</comment>
<proteinExistence type="predicted"/>
<feature type="region of interest" description="Disordered" evidence="1">
    <location>
        <begin position="143"/>
        <end position="204"/>
    </location>
</feature>
<dbReference type="RefSeq" id="XP_062645532.1">
    <property type="nucleotide sequence ID" value="XM_062797611.1"/>
</dbReference>
<dbReference type="Proteomes" id="UP001302602">
    <property type="component" value="Unassembled WGS sequence"/>
</dbReference>
<reference evidence="2" key="1">
    <citation type="journal article" date="2023" name="Mol. Phylogenet. Evol.">
        <title>Genome-scale phylogeny and comparative genomics of the fungal order Sordariales.</title>
        <authorList>
            <person name="Hensen N."/>
            <person name="Bonometti L."/>
            <person name="Westerberg I."/>
            <person name="Brannstrom I.O."/>
            <person name="Guillou S."/>
            <person name="Cros-Aarteil S."/>
            <person name="Calhoun S."/>
            <person name="Haridas S."/>
            <person name="Kuo A."/>
            <person name="Mondo S."/>
            <person name="Pangilinan J."/>
            <person name="Riley R."/>
            <person name="LaButti K."/>
            <person name="Andreopoulos B."/>
            <person name="Lipzen A."/>
            <person name="Chen C."/>
            <person name="Yan M."/>
            <person name="Daum C."/>
            <person name="Ng V."/>
            <person name="Clum A."/>
            <person name="Steindorff A."/>
            <person name="Ohm R.A."/>
            <person name="Martin F."/>
            <person name="Silar P."/>
            <person name="Natvig D.O."/>
            <person name="Lalanne C."/>
            <person name="Gautier V."/>
            <person name="Ament-Velasquez S.L."/>
            <person name="Kruys A."/>
            <person name="Hutchinson M.I."/>
            <person name="Powell A.J."/>
            <person name="Barry K."/>
            <person name="Miller A.N."/>
            <person name="Grigoriev I.V."/>
            <person name="Debuchy R."/>
            <person name="Gladieux P."/>
            <person name="Hiltunen Thoren M."/>
            <person name="Johannesson H."/>
        </authorList>
    </citation>
    <scope>NUCLEOTIDE SEQUENCE</scope>
    <source>
        <strain evidence="2">CBS 731.68</strain>
    </source>
</reference>
<feature type="compositionally biased region" description="Polar residues" evidence="1">
    <location>
        <begin position="181"/>
        <end position="199"/>
    </location>
</feature>